<sequence length="532" mass="63270">MPELTDKIIQCLQYDFLALHSCILVNRLWCRIAIPLLWEDPFSKKLKLPKNYNIFEIVLQNLNEDDKVKLNDFGINNDTFTSNTLFNYPSFIKCLDTYTFVYSVKMWIKTKISVKIMDSTKFIFLLLIRKFIENGVSLHTFEVEIPVTLSVIGDEFFNSTFELILQNPNFLYNVKNLIVYFSERMENIKFLEIFYYNCSTITSLHILASMDDDEQVEENLTRIIRSQRKLKKISFEYQFDYSLNCLKGSNSLNTLKTIIFYGIRFDKMNDLKEVFEQLNVLESVHIIDCYSLNPNIIKQITSLTKPFKLKSLSINEMLEVELLQSLLQKSGDYIEYIGLRLRDHELSQKLSEIIKIYCERIKFFESFVSDKLELKPTLDLIDNVKQSLNFISIDHLDLYQHKPEYDIEFSSIILQNLGHVLPDKLEYLNLAFKVNTDDLEIFFKDSQNIFITKLLIKNKIYDESEDILPYIKKYVMKERRVKYLAMEECFYRKKNLFSLKNEVKEFELHGIRIQNYNDLFIDIYDFVNEIDK</sequence>
<proteinExistence type="predicted"/>
<name>A0A2Z6QZL8_9GLOM</name>
<gene>
    <name evidence="1" type="ORF">RclHR1_01250021</name>
</gene>
<reference evidence="1 2" key="1">
    <citation type="submission" date="2017-11" db="EMBL/GenBank/DDBJ databases">
        <title>The genome of Rhizophagus clarus HR1 reveals common genetic basis of auxotrophy among arbuscular mycorrhizal fungi.</title>
        <authorList>
            <person name="Kobayashi Y."/>
        </authorList>
    </citation>
    <scope>NUCLEOTIDE SEQUENCE [LARGE SCALE GENOMIC DNA]</scope>
    <source>
        <strain evidence="1 2">HR1</strain>
    </source>
</reference>
<keyword evidence="2" id="KW-1185">Reference proteome</keyword>
<dbReference type="Proteomes" id="UP000247702">
    <property type="component" value="Unassembled WGS sequence"/>
</dbReference>
<evidence type="ECO:0000313" key="1">
    <source>
        <dbReference type="EMBL" id="GBB86058.1"/>
    </source>
</evidence>
<dbReference type="EMBL" id="BEXD01000280">
    <property type="protein sequence ID" value="GBB86058.1"/>
    <property type="molecule type" value="Genomic_DNA"/>
</dbReference>
<evidence type="ECO:0000313" key="2">
    <source>
        <dbReference type="Proteomes" id="UP000247702"/>
    </source>
</evidence>
<accession>A0A2Z6QZL8</accession>
<protein>
    <recommendedName>
        <fullName evidence="3">F-box domain-containing protein</fullName>
    </recommendedName>
</protein>
<organism evidence="1 2">
    <name type="scientific">Rhizophagus clarus</name>
    <dbReference type="NCBI Taxonomy" id="94130"/>
    <lineage>
        <taxon>Eukaryota</taxon>
        <taxon>Fungi</taxon>
        <taxon>Fungi incertae sedis</taxon>
        <taxon>Mucoromycota</taxon>
        <taxon>Glomeromycotina</taxon>
        <taxon>Glomeromycetes</taxon>
        <taxon>Glomerales</taxon>
        <taxon>Glomeraceae</taxon>
        <taxon>Rhizophagus</taxon>
    </lineage>
</organism>
<comment type="caution">
    <text evidence="1">The sequence shown here is derived from an EMBL/GenBank/DDBJ whole genome shotgun (WGS) entry which is preliminary data.</text>
</comment>
<dbReference type="STRING" id="94130.A0A2Z6QZL8"/>
<evidence type="ECO:0008006" key="3">
    <source>
        <dbReference type="Google" id="ProtNLM"/>
    </source>
</evidence>
<dbReference type="AlphaFoldDB" id="A0A2Z6QZL8"/>